<evidence type="ECO:0000256" key="3">
    <source>
        <dbReference type="ARBA" id="ARBA00022475"/>
    </source>
</evidence>
<dbReference type="InterPro" id="IPR036890">
    <property type="entry name" value="HATPase_C_sf"/>
</dbReference>
<keyword evidence="12 14" id="KW-0902">Two-component regulatory system</keyword>
<dbReference type="InterPro" id="IPR036097">
    <property type="entry name" value="HisK_dim/P_sf"/>
</dbReference>
<organism evidence="17 18">
    <name type="scientific">Trinickia symbiotica</name>
    <dbReference type="NCBI Taxonomy" id="863227"/>
    <lineage>
        <taxon>Bacteria</taxon>
        <taxon>Pseudomonadati</taxon>
        <taxon>Pseudomonadota</taxon>
        <taxon>Betaproteobacteria</taxon>
        <taxon>Burkholderiales</taxon>
        <taxon>Burkholderiaceae</taxon>
        <taxon>Trinickia</taxon>
    </lineage>
</organism>
<dbReference type="NCBIfam" id="TIGR01386">
    <property type="entry name" value="cztS_silS_copS"/>
    <property type="match status" value="1"/>
</dbReference>
<dbReference type="InterPro" id="IPR003661">
    <property type="entry name" value="HisK_dim/P_dom"/>
</dbReference>
<evidence type="ECO:0000256" key="10">
    <source>
        <dbReference type="ARBA" id="ARBA00022840"/>
    </source>
</evidence>
<keyword evidence="11 14" id="KW-1133">Transmembrane helix</keyword>
<dbReference type="RefSeq" id="WP_107150369.1">
    <property type="nucleotide sequence ID" value="NZ_PYUC01000004.1"/>
</dbReference>
<keyword evidence="5" id="KW-0597">Phosphoprotein</keyword>
<comment type="catalytic activity">
    <reaction evidence="1 14">
        <text>ATP + protein L-histidine = ADP + protein N-phospho-L-histidine.</text>
        <dbReference type="EC" id="2.7.13.3"/>
    </reaction>
</comment>
<dbReference type="SMART" id="SM00388">
    <property type="entry name" value="HisKA"/>
    <property type="match status" value="1"/>
</dbReference>
<evidence type="ECO:0000256" key="14">
    <source>
        <dbReference type="RuleBase" id="RU364088"/>
    </source>
</evidence>
<keyword evidence="6 14" id="KW-0808">Transferase</keyword>
<evidence type="ECO:0000313" key="18">
    <source>
        <dbReference type="Proteomes" id="UP000240638"/>
    </source>
</evidence>
<dbReference type="CDD" id="cd06225">
    <property type="entry name" value="HAMP"/>
    <property type="match status" value="1"/>
</dbReference>
<dbReference type="InterPro" id="IPR006290">
    <property type="entry name" value="CztS_silS_copS"/>
</dbReference>
<dbReference type="PANTHER" id="PTHR45436:SF3">
    <property type="entry name" value="SENSOR HISTIDINE KINASE HPRS"/>
    <property type="match status" value="1"/>
</dbReference>
<dbReference type="PANTHER" id="PTHR45436">
    <property type="entry name" value="SENSOR HISTIDINE KINASE YKOH"/>
    <property type="match status" value="1"/>
</dbReference>
<evidence type="ECO:0000256" key="1">
    <source>
        <dbReference type="ARBA" id="ARBA00000085"/>
    </source>
</evidence>
<keyword evidence="3 14" id="KW-1003">Cell membrane</keyword>
<evidence type="ECO:0000256" key="8">
    <source>
        <dbReference type="ARBA" id="ARBA00022741"/>
    </source>
</evidence>
<evidence type="ECO:0000313" key="17">
    <source>
        <dbReference type="EMBL" id="PTB20959.1"/>
    </source>
</evidence>
<gene>
    <name evidence="17" type="ORF">C9I57_09520</name>
</gene>
<evidence type="ECO:0000256" key="9">
    <source>
        <dbReference type="ARBA" id="ARBA00022777"/>
    </source>
</evidence>
<protein>
    <recommendedName>
        <fullName evidence="14">Sensor protein</fullName>
        <ecNumber evidence="14">2.7.13.3</ecNumber>
    </recommendedName>
</protein>
<dbReference type="CDD" id="cd00082">
    <property type="entry name" value="HisKA"/>
    <property type="match status" value="1"/>
</dbReference>
<name>A0A2T3XWS0_9BURK</name>
<dbReference type="SMART" id="SM00387">
    <property type="entry name" value="HATPase_c"/>
    <property type="match status" value="1"/>
</dbReference>
<dbReference type="InterPro" id="IPR048590">
    <property type="entry name" value="CusS-like_sensor"/>
</dbReference>
<evidence type="ECO:0000256" key="11">
    <source>
        <dbReference type="ARBA" id="ARBA00022989"/>
    </source>
</evidence>
<dbReference type="InterPro" id="IPR005467">
    <property type="entry name" value="His_kinase_dom"/>
</dbReference>
<proteinExistence type="predicted"/>
<feature type="domain" description="Histidine kinase" evidence="15">
    <location>
        <begin position="255"/>
        <end position="473"/>
    </location>
</feature>
<dbReference type="Gene3D" id="1.10.287.130">
    <property type="match status" value="1"/>
</dbReference>
<dbReference type="GO" id="GO:0000155">
    <property type="term" value="F:phosphorelay sensor kinase activity"/>
    <property type="evidence" value="ECO:0007669"/>
    <property type="project" value="InterPro"/>
</dbReference>
<dbReference type="EMBL" id="PYUC01000004">
    <property type="protein sequence ID" value="PTB20959.1"/>
    <property type="molecule type" value="Genomic_DNA"/>
</dbReference>
<dbReference type="PROSITE" id="PS50885">
    <property type="entry name" value="HAMP"/>
    <property type="match status" value="1"/>
</dbReference>
<dbReference type="InterPro" id="IPR050428">
    <property type="entry name" value="TCS_sensor_his_kinase"/>
</dbReference>
<dbReference type="SMART" id="SM00304">
    <property type="entry name" value="HAMP"/>
    <property type="match status" value="1"/>
</dbReference>
<evidence type="ECO:0000256" key="12">
    <source>
        <dbReference type="ARBA" id="ARBA00023012"/>
    </source>
</evidence>
<dbReference type="PRINTS" id="PR00344">
    <property type="entry name" value="BCTRLSENSOR"/>
</dbReference>
<evidence type="ECO:0000256" key="2">
    <source>
        <dbReference type="ARBA" id="ARBA00004533"/>
    </source>
</evidence>
<dbReference type="Gene3D" id="6.10.340.10">
    <property type="match status" value="1"/>
</dbReference>
<evidence type="ECO:0000256" key="5">
    <source>
        <dbReference type="ARBA" id="ARBA00022553"/>
    </source>
</evidence>
<dbReference type="Pfam" id="PF21085">
    <property type="entry name" value="CusS"/>
    <property type="match status" value="1"/>
</dbReference>
<keyword evidence="13 14" id="KW-0472">Membrane</keyword>
<dbReference type="Pfam" id="PF00672">
    <property type="entry name" value="HAMP"/>
    <property type="match status" value="1"/>
</dbReference>
<dbReference type="SUPFAM" id="SSF47384">
    <property type="entry name" value="Homodimeric domain of signal transducing histidine kinase"/>
    <property type="match status" value="1"/>
</dbReference>
<dbReference type="Pfam" id="PF00512">
    <property type="entry name" value="HisKA"/>
    <property type="match status" value="1"/>
</dbReference>
<feature type="transmembrane region" description="Helical" evidence="14">
    <location>
        <begin position="174"/>
        <end position="192"/>
    </location>
</feature>
<evidence type="ECO:0000256" key="13">
    <source>
        <dbReference type="ARBA" id="ARBA00023136"/>
    </source>
</evidence>
<evidence type="ECO:0000259" key="15">
    <source>
        <dbReference type="PROSITE" id="PS50109"/>
    </source>
</evidence>
<dbReference type="InterPro" id="IPR003660">
    <property type="entry name" value="HAMP_dom"/>
</dbReference>
<dbReference type="SUPFAM" id="SSF55874">
    <property type="entry name" value="ATPase domain of HSP90 chaperone/DNA topoisomerase II/histidine kinase"/>
    <property type="match status" value="1"/>
</dbReference>
<accession>A0A2T3XWS0</accession>
<keyword evidence="9 14" id="KW-0418">Kinase</keyword>
<evidence type="ECO:0000256" key="6">
    <source>
        <dbReference type="ARBA" id="ARBA00022679"/>
    </source>
</evidence>
<feature type="domain" description="HAMP" evidence="16">
    <location>
        <begin position="194"/>
        <end position="247"/>
    </location>
</feature>
<keyword evidence="7 14" id="KW-0812">Transmembrane</keyword>
<feature type="transmembrane region" description="Helical" evidence="14">
    <location>
        <begin position="12"/>
        <end position="33"/>
    </location>
</feature>
<dbReference type="AlphaFoldDB" id="A0A2T3XWS0"/>
<dbReference type="Pfam" id="PF02518">
    <property type="entry name" value="HATPase_c"/>
    <property type="match status" value="1"/>
</dbReference>
<dbReference type="PROSITE" id="PS50109">
    <property type="entry name" value="HIS_KIN"/>
    <property type="match status" value="1"/>
</dbReference>
<comment type="caution">
    <text evidence="17">The sequence shown here is derived from an EMBL/GenBank/DDBJ whole genome shotgun (WGS) entry which is preliminary data.</text>
</comment>
<dbReference type="GO" id="GO:0005524">
    <property type="term" value="F:ATP binding"/>
    <property type="evidence" value="ECO:0007669"/>
    <property type="project" value="UniProtKB-KW"/>
</dbReference>
<sequence>MASRSLAAKLALAFGGITLVVFGAVGSILYYALDRQIKKEDDLDIVLISRHVRRLADELDSTASVREHAERLTSQVLGHRALSLHVVDSAGEVLVEHNAETLGTASPLPASMPDVPDDARITEQSIVEWHTPGGRPMHGIASQLRLRDGSTVTAIVSRDMTDRWQLLDHYRERLYAFGLGGMLVALGLGWMLSREALRPVRDIAASAATITVEKLDTRIDVENVPTELSALTQSLNAMLDRLHRGFERLSQYTADLAHDMRTPLGNLRGSAEVALARERSVEEYQAVLASNLEECERLSRMIESVLFLARAEHPQFVTQLRELDAVEELTRIAQYFEGVADDGGIRLSVKGDPSVKLRADVELMRRAINNLLANALRYTPPGKEIALEAARAGDGTRIVVANEGAPIDPALLERIFDRFYRADPARKSDPGSVGSAGLGLAIVRTIMELHGGTARAESDAAGTRFILTFPEGTVTR</sequence>
<dbReference type="Proteomes" id="UP000240638">
    <property type="component" value="Unassembled WGS sequence"/>
</dbReference>
<evidence type="ECO:0000256" key="7">
    <source>
        <dbReference type="ARBA" id="ARBA00022692"/>
    </source>
</evidence>
<keyword evidence="8 14" id="KW-0547">Nucleotide-binding</keyword>
<evidence type="ECO:0000256" key="4">
    <source>
        <dbReference type="ARBA" id="ARBA00022519"/>
    </source>
</evidence>
<keyword evidence="4 14" id="KW-0997">Cell inner membrane</keyword>
<comment type="subcellular location">
    <subcellularLocation>
        <location evidence="2 14">Cell inner membrane</location>
    </subcellularLocation>
</comment>
<dbReference type="EC" id="2.7.13.3" evidence="14"/>
<dbReference type="InterPro" id="IPR004358">
    <property type="entry name" value="Sig_transdc_His_kin-like_C"/>
</dbReference>
<dbReference type="CDD" id="cd00075">
    <property type="entry name" value="HATPase"/>
    <property type="match status" value="1"/>
</dbReference>
<reference evidence="17 18" key="1">
    <citation type="submission" date="2018-03" db="EMBL/GenBank/DDBJ databases">
        <title>Whole genome analyses suggest that Burkholderia sensu lato contains two further novel genera in the rhizoxinica-symbiotica group Mycetohabitans gen. nov., and Trinickia gen. nov.: implications for the evolution of diazotrophy and nodulation in the Burkholderiaceae.</title>
        <authorList>
            <person name="Estrada De Los Santos P."/>
            <person name="Palmer M."/>
            <person name="Chavez-Ramirez B."/>
            <person name="Steenkamp E.T."/>
            <person name="Hirsch A.M."/>
            <person name="Manyaka P."/>
            <person name="Maluk M."/>
            <person name="Lafos M."/>
            <person name="Crook M."/>
            <person name="Gross E."/>
            <person name="Simon M.F."/>
            <person name="Bueno Dos Reis Junior F."/>
            <person name="Poole P.S."/>
            <person name="Venter S.N."/>
            <person name="James E.K."/>
        </authorList>
    </citation>
    <scope>NUCLEOTIDE SEQUENCE [LARGE SCALE GENOMIC DNA]</scope>
    <source>
        <strain evidence="17 18">JPY-366</strain>
    </source>
</reference>
<dbReference type="InterPro" id="IPR003594">
    <property type="entry name" value="HATPase_dom"/>
</dbReference>
<evidence type="ECO:0000259" key="16">
    <source>
        <dbReference type="PROSITE" id="PS50885"/>
    </source>
</evidence>
<comment type="function">
    <text evidence="14">Member of a two-component regulatory system.</text>
</comment>
<keyword evidence="10 14" id="KW-0067">ATP-binding</keyword>
<dbReference type="Gene3D" id="3.30.565.10">
    <property type="entry name" value="Histidine kinase-like ATPase, C-terminal domain"/>
    <property type="match status" value="1"/>
</dbReference>
<dbReference type="GO" id="GO:0005886">
    <property type="term" value="C:plasma membrane"/>
    <property type="evidence" value="ECO:0007669"/>
    <property type="project" value="UniProtKB-SubCell"/>
</dbReference>